<dbReference type="SUPFAM" id="SSF81383">
    <property type="entry name" value="F-box domain"/>
    <property type="match status" value="1"/>
</dbReference>
<evidence type="ECO:0000313" key="4">
    <source>
        <dbReference type="Proteomes" id="UP000594263"/>
    </source>
</evidence>
<dbReference type="InterPro" id="IPR001810">
    <property type="entry name" value="F-box_dom"/>
</dbReference>
<dbReference type="Gramene" id="Kaladp0840s0037.1.v1.1">
    <property type="protein sequence ID" value="Kaladp0840s0037.1.v1.1"/>
    <property type="gene ID" value="Kaladp0840s0037.v1.1"/>
</dbReference>
<reference evidence="3" key="1">
    <citation type="submission" date="2021-01" db="UniProtKB">
        <authorList>
            <consortium name="EnsemblPlants"/>
        </authorList>
    </citation>
    <scope>IDENTIFICATION</scope>
</reference>
<dbReference type="PANTHER" id="PTHR38926:SF2">
    <property type="entry name" value="F-BOX_LRR-REPEAT PROTEIN 21-RELATED"/>
    <property type="match status" value="1"/>
</dbReference>
<dbReference type="Proteomes" id="UP000594263">
    <property type="component" value="Unplaced"/>
</dbReference>
<evidence type="ECO:0000256" key="1">
    <source>
        <dbReference type="SAM" id="MobiDB-lite"/>
    </source>
</evidence>
<dbReference type="OMA" id="AFEGQWF"/>
<sequence length="235" mass="26422">MESDAAKCLSSDQSRNWLELPPEVTAVILKKVGAVDILINAHRVCTAWRSICKDPSMWRSIDMQLGAVCDSWFEVDFEAMARHAVDRSCGQLVDISVAQFATDGFIHYIAQSSRQIRRLQIVSCHALSEDVLKETASKFPMLEELKVQSTQFSVAAVEAVGRCCPQLKTFKCNVFGYDEEEDPVGEEEQEAILGIEEVEEEEAAAEQEIEEEDGFEIDEENLNDGGDDYWDQEDD</sequence>
<protein>
    <recommendedName>
        <fullName evidence="2">F-box domain-containing protein</fullName>
    </recommendedName>
</protein>
<name>A0A7N1A7E1_KALFE</name>
<feature type="domain" description="F-box" evidence="2">
    <location>
        <begin position="14"/>
        <end position="61"/>
    </location>
</feature>
<dbReference type="Pfam" id="PF12937">
    <property type="entry name" value="F-box-like"/>
    <property type="match status" value="1"/>
</dbReference>
<dbReference type="EnsemblPlants" id="Kaladp0840s0037.1.v1.1">
    <property type="protein sequence ID" value="Kaladp0840s0037.1.v1.1"/>
    <property type="gene ID" value="Kaladp0840s0037.v1.1"/>
</dbReference>
<organism evidence="3 4">
    <name type="scientific">Kalanchoe fedtschenkoi</name>
    <name type="common">Lavender scallops</name>
    <name type="synonym">South American air plant</name>
    <dbReference type="NCBI Taxonomy" id="63787"/>
    <lineage>
        <taxon>Eukaryota</taxon>
        <taxon>Viridiplantae</taxon>
        <taxon>Streptophyta</taxon>
        <taxon>Embryophyta</taxon>
        <taxon>Tracheophyta</taxon>
        <taxon>Spermatophyta</taxon>
        <taxon>Magnoliopsida</taxon>
        <taxon>eudicotyledons</taxon>
        <taxon>Gunneridae</taxon>
        <taxon>Pentapetalae</taxon>
        <taxon>Saxifragales</taxon>
        <taxon>Crassulaceae</taxon>
        <taxon>Kalanchoe</taxon>
    </lineage>
</organism>
<dbReference type="SUPFAM" id="SSF52047">
    <property type="entry name" value="RNI-like"/>
    <property type="match status" value="1"/>
</dbReference>
<dbReference type="Gene3D" id="3.80.10.10">
    <property type="entry name" value="Ribonuclease Inhibitor"/>
    <property type="match status" value="1"/>
</dbReference>
<dbReference type="Gene3D" id="1.20.1280.50">
    <property type="match status" value="1"/>
</dbReference>
<dbReference type="InterPro" id="IPR036047">
    <property type="entry name" value="F-box-like_dom_sf"/>
</dbReference>
<dbReference type="PANTHER" id="PTHR38926">
    <property type="entry name" value="F-BOX DOMAIN CONTAINING PROTEIN, EXPRESSED"/>
    <property type="match status" value="1"/>
</dbReference>
<dbReference type="InterPro" id="IPR032675">
    <property type="entry name" value="LRR_dom_sf"/>
</dbReference>
<dbReference type="PROSITE" id="PS50181">
    <property type="entry name" value="FBOX"/>
    <property type="match status" value="1"/>
</dbReference>
<evidence type="ECO:0000259" key="2">
    <source>
        <dbReference type="PROSITE" id="PS50181"/>
    </source>
</evidence>
<keyword evidence="4" id="KW-1185">Reference proteome</keyword>
<feature type="region of interest" description="Disordered" evidence="1">
    <location>
        <begin position="200"/>
        <end position="235"/>
    </location>
</feature>
<proteinExistence type="predicted"/>
<accession>A0A7N1A7E1</accession>
<dbReference type="CDD" id="cd22164">
    <property type="entry name" value="F-box_AtSKIP19-like"/>
    <property type="match status" value="1"/>
</dbReference>
<dbReference type="AlphaFoldDB" id="A0A7N1A7E1"/>
<evidence type="ECO:0000313" key="3">
    <source>
        <dbReference type="EnsemblPlants" id="Kaladp0840s0037.1.v1.1"/>
    </source>
</evidence>